<dbReference type="PANTHER" id="PTHR31352">
    <property type="entry name" value="BETA-AMYLASE 1, CHLOROPLASTIC"/>
    <property type="match status" value="1"/>
</dbReference>
<proteinExistence type="inferred from homology"/>
<evidence type="ECO:0000256" key="6">
    <source>
        <dbReference type="ARBA" id="ARBA00023295"/>
    </source>
</evidence>
<feature type="binding site" evidence="8">
    <location>
        <position position="44"/>
    </location>
    <ligand>
        <name>substrate</name>
    </ligand>
</feature>
<evidence type="ECO:0000313" key="11">
    <source>
        <dbReference type="Proteomes" id="UP000324705"/>
    </source>
</evidence>
<accession>A0A9R1PKE0</accession>
<evidence type="ECO:0000256" key="8">
    <source>
        <dbReference type="PIRSR" id="PIRSR601554-2"/>
    </source>
</evidence>
<gene>
    <name evidence="10" type="ORF">TRITD_2Bv1G089680</name>
</gene>
<name>A0A9R1PKE0_TRITD</name>
<dbReference type="GO" id="GO:0016161">
    <property type="term" value="F:beta-amylase activity"/>
    <property type="evidence" value="ECO:0007669"/>
    <property type="project" value="UniProtKB-EC"/>
</dbReference>
<evidence type="ECO:0000256" key="2">
    <source>
        <dbReference type="ARBA" id="ARBA00005652"/>
    </source>
</evidence>
<organism evidence="10 11">
    <name type="scientific">Triticum turgidum subsp. durum</name>
    <name type="common">Durum wheat</name>
    <name type="synonym">Triticum durum</name>
    <dbReference type="NCBI Taxonomy" id="4567"/>
    <lineage>
        <taxon>Eukaryota</taxon>
        <taxon>Viridiplantae</taxon>
        <taxon>Streptophyta</taxon>
        <taxon>Embryophyta</taxon>
        <taxon>Tracheophyta</taxon>
        <taxon>Spermatophyta</taxon>
        <taxon>Magnoliopsida</taxon>
        <taxon>Liliopsida</taxon>
        <taxon>Poales</taxon>
        <taxon>Poaceae</taxon>
        <taxon>BOP clade</taxon>
        <taxon>Pooideae</taxon>
        <taxon>Triticodae</taxon>
        <taxon>Triticeae</taxon>
        <taxon>Triticinae</taxon>
        <taxon>Triticum</taxon>
    </lineage>
</organism>
<protein>
    <recommendedName>
        <fullName evidence="3 9">Beta-amylase</fullName>
        <ecNumber evidence="3 9">3.2.1.2</ecNumber>
    </recommendedName>
</protein>
<dbReference type="Pfam" id="PF01373">
    <property type="entry name" value="Glyco_hydro_14"/>
    <property type="match status" value="1"/>
</dbReference>
<dbReference type="InterPro" id="IPR018238">
    <property type="entry name" value="Glyco_hydro_14_CS"/>
</dbReference>
<sequence length="496" mass="55925">MPTRRRCWPTTSPITAENKVKDAEGLRAQLRRLREAGVDGVMADVWWGIVEGAGPGRYEWRAYRELFRLAQEEGLKLQVIMSFHACGGNVGDAVNIPIPAWVRDVGEADPDVYYSSPGGARNQEYLTIGVDDRPLLALRGFHGELQREHGGLVGVWPDRGHRGWAWPCRRAEVPILPGEPGVGFPRHRAVPKCYDKYLEEDFRAAATDAGHPEWELPDDAGEYNDAPDDTRFFTADGAGATYLTEKGRFFLTWYSSKLIEHGDRILDEANRVFLGCTVKLAAKVSGIHWWYRHPSHAAELTAGYYNLDGRDGYRPIARMLARHDGAVLNFTCAEMRNSEQAEEAMSAPEELVQQVLSAGWREGIEVACENALPRYDRRAYNQMLKNARPNGVDLGGVPARRVAAVTYLRLTDELLAGNKYRAFRTFVRKMHADQAQYHRPLKPLERSRPAVPMDRLLDVTTPEAPYPFDPETDMSVGGDLAELIDRVFDKIEWIFC</sequence>
<evidence type="ECO:0000313" key="10">
    <source>
        <dbReference type="EMBL" id="VAH45093.1"/>
    </source>
</evidence>
<evidence type="ECO:0000256" key="7">
    <source>
        <dbReference type="ARBA" id="ARBA00023326"/>
    </source>
</evidence>
<dbReference type="InterPro" id="IPR001554">
    <property type="entry name" value="Glyco_hydro_14"/>
</dbReference>
<dbReference type="InterPro" id="IPR017853">
    <property type="entry name" value="GH"/>
</dbReference>
<dbReference type="PROSITE" id="PS00506">
    <property type="entry name" value="BETA_AMYLASE_1"/>
    <property type="match status" value="1"/>
</dbReference>
<feature type="binding site" evidence="8">
    <location>
        <position position="283"/>
    </location>
    <ligand>
        <name>substrate</name>
    </ligand>
</feature>
<feature type="binding site" evidence="8">
    <location>
        <position position="331"/>
    </location>
    <ligand>
        <name>substrate</name>
    </ligand>
</feature>
<keyword evidence="6 9" id="KW-0326">Glycosidase</keyword>
<dbReference type="GO" id="GO:0000272">
    <property type="term" value="P:polysaccharide catabolic process"/>
    <property type="evidence" value="ECO:0007669"/>
    <property type="project" value="UniProtKB-KW"/>
</dbReference>
<evidence type="ECO:0000256" key="5">
    <source>
        <dbReference type="ARBA" id="ARBA00023277"/>
    </source>
</evidence>
<dbReference type="EC" id="3.2.1.2" evidence="3 9"/>
<dbReference type="EMBL" id="LT934114">
    <property type="protein sequence ID" value="VAH45093.1"/>
    <property type="molecule type" value="Genomic_DNA"/>
</dbReference>
<feature type="binding site" evidence="8">
    <location>
        <position position="409"/>
    </location>
    <ligand>
        <name>substrate</name>
    </ligand>
</feature>
<feature type="binding site" evidence="8">
    <location>
        <position position="84"/>
    </location>
    <ligand>
        <name>substrate</name>
    </ligand>
</feature>
<feature type="binding site" evidence="8">
    <location>
        <position position="92"/>
    </location>
    <ligand>
        <name>substrate</name>
    </ligand>
</feature>
<dbReference type="PANTHER" id="PTHR31352:SF40">
    <property type="entry name" value="BETA-AMYLASE 6"/>
    <property type="match status" value="1"/>
</dbReference>
<evidence type="ECO:0000256" key="4">
    <source>
        <dbReference type="ARBA" id="ARBA00022801"/>
    </source>
</evidence>
<dbReference type="Gene3D" id="3.20.20.80">
    <property type="entry name" value="Glycosidases"/>
    <property type="match status" value="2"/>
</dbReference>
<dbReference type="AlphaFoldDB" id="A0A9R1PKE0"/>
<comment type="similarity">
    <text evidence="2 9">Belongs to the glycosyl hydrolase 14 family.</text>
</comment>
<comment type="catalytic activity">
    <reaction evidence="1 9">
        <text>Hydrolysis of (1-&gt;4)-alpha-D-glucosidic linkages in polysaccharides so as to remove successive maltose units from the non-reducing ends of the chains.</text>
        <dbReference type="EC" id="3.2.1.2"/>
    </reaction>
</comment>
<dbReference type="Gramene" id="TRITD2Bv1G089680.6">
    <property type="protein sequence ID" value="TRITD2Bv1G089680.6"/>
    <property type="gene ID" value="TRITD2Bv1G089680"/>
</dbReference>
<reference evidence="10 11" key="1">
    <citation type="submission" date="2017-09" db="EMBL/GenBank/DDBJ databases">
        <authorList>
            <consortium name="International Durum Wheat Genome Sequencing Consortium (IDWGSC)"/>
            <person name="Milanesi L."/>
        </authorList>
    </citation>
    <scope>NUCLEOTIDE SEQUENCE [LARGE SCALE GENOMIC DNA]</scope>
    <source>
        <strain evidence="11">cv. Svevo</strain>
    </source>
</reference>
<dbReference type="SUPFAM" id="SSF51445">
    <property type="entry name" value="(Trans)glycosidases"/>
    <property type="match status" value="1"/>
</dbReference>
<feature type="binding site" evidence="8">
    <location>
        <position position="288"/>
    </location>
    <ligand>
        <name>substrate</name>
    </ligand>
</feature>
<dbReference type="PRINTS" id="PR00750">
    <property type="entry name" value="BETAAMYLASE"/>
</dbReference>
<feature type="binding site" evidence="8">
    <location>
        <begin position="370"/>
        <end position="371"/>
    </location>
    <ligand>
        <name>substrate</name>
    </ligand>
</feature>
<dbReference type="Proteomes" id="UP000324705">
    <property type="component" value="Chromosome 2B"/>
</dbReference>
<keyword evidence="5 9" id="KW-0119">Carbohydrate metabolism</keyword>
<evidence type="ECO:0000256" key="9">
    <source>
        <dbReference type="RuleBase" id="RU000509"/>
    </source>
</evidence>
<evidence type="ECO:0000256" key="1">
    <source>
        <dbReference type="ARBA" id="ARBA00000546"/>
    </source>
</evidence>
<evidence type="ECO:0000256" key="3">
    <source>
        <dbReference type="ARBA" id="ARBA00012594"/>
    </source>
</evidence>
<keyword evidence="4 9" id="KW-0378">Hydrolase</keyword>
<keyword evidence="7 9" id="KW-0624">Polysaccharide degradation</keyword>
<keyword evidence="11" id="KW-1185">Reference proteome</keyword>